<dbReference type="VEuPathDB" id="FungiDB:MMYC01_208287"/>
<evidence type="ECO:0000313" key="4">
    <source>
        <dbReference type="Proteomes" id="UP000078237"/>
    </source>
</evidence>
<dbReference type="STRING" id="100816.A0A175VXL9"/>
<keyword evidence="3" id="KW-0808">Transferase</keyword>
<dbReference type="SUPFAM" id="SSF53448">
    <property type="entry name" value="Nucleotide-diphospho-sugar transferases"/>
    <property type="match status" value="1"/>
</dbReference>
<dbReference type="GO" id="GO:0016757">
    <property type="term" value="F:glycosyltransferase activity"/>
    <property type="evidence" value="ECO:0007669"/>
    <property type="project" value="UniProtKB-KW"/>
</dbReference>
<dbReference type="Proteomes" id="UP000078237">
    <property type="component" value="Unassembled WGS sequence"/>
</dbReference>
<keyword evidence="4" id="KW-1185">Reference proteome</keyword>
<comment type="caution">
    <text evidence="3">The sequence shown here is derived from an EMBL/GenBank/DDBJ whole genome shotgun (WGS) entry which is preliminary data.</text>
</comment>
<reference evidence="3 4" key="3">
    <citation type="submission" date="2016-01" db="EMBL/GenBank/DDBJ databases">
        <title>Madurella mycetomatis genome sequencing.</title>
        <authorList>
            <person name="Van De Sande W."/>
        </authorList>
    </citation>
    <scope>NUCLEOTIDE SEQUENCE [LARGE SCALE GENOMIC DNA]</scope>
    <source>
        <strain evidence="4">mm55</strain>
        <strain evidence="3">Mm55</strain>
    </source>
</reference>
<evidence type="ECO:0000256" key="1">
    <source>
        <dbReference type="ARBA" id="ARBA00009003"/>
    </source>
</evidence>
<dbReference type="GO" id="GO:1901135">
    <property type="term" value="P:carbohydrate derivative metabolic process"/>
    <property type="evidence" value="ECO:0007669"/>
    <property type="project" value="UniProtKB-ARBA"/>
</dbReference>
<dbReference type="EMBL" id="LCTW02000384">
    <property type="protein sequence ID" value="KXX74124.1"/>
    <property type="molecule type" value="Genomic_DNA"/>
</dbReference>
<dbReference type="Gene3D" id="3.90.550.20">
    <property type="match status" value="1"/>
</dbReference>
<dbReference type="OrthoDB" id="409543at2759"/>
<proteinExistence type="inferred from homology"/>
<dbReference type="InterPro" id="IPR007577">
    <property type="entry name" value="GlycoTrfase_DXD_sugar-bd_CS"/>
</dbReference>
<dbReference type="EMBL" id="LCTW02000218">
    <property type="protein sequence ID" value="KXX76287.1"/>
    <property type="molecule type" value="Genomic_DNA"/>
</dbReference>
<dbReference type="AlphaFoldDB" id="A0A175VXL9"/>
<evidence type="ECO:0000313" key="2">
    <source>
        <dbReference type="EMBL" id="KXX74124.1"/>
    </source>
</evidence>
<comment type="similarity">
    <text evidence="1">Belongs to the glycosyltransferase 32 family.</text>
</comment>
<reference evidence="4" key="1">
    <citation type="submission" date="2015-06" db="EMBL/GenBank/DDBJ databases">
        <authorList>
            <person name="van de Sande W.W.J."/>
        </authorList>
    </citation>
    <scope>NUCLEOTIDE SEQUENCE [LARGE SCALE GENOMIC DNA]</scope>
    <source>
        <strain evidence="4">mm55</strain>
    </source>
</reference>
<dbReference type="InterPro" id="IPR029044">
    <property type="entry name" value="Nucleotide-diphossugar_trans"/>
</dbReference>
<protein>
    <submittedName>
        <fullName evidence="3">Lactosylceramide 4-alpha-galactosyltransferase</fullName>
    </submittedName>
</protein>
<organism evidence="3 4">
    <name type="scientific">Madurella mycetomatis</name>
    <dbReference type="NCBI Taxonomy" id="100816"/>
    <lineage>
        <taxon>Eukaryota</taxon>
        <taxon>Fungi</taxon>
        <taxon>Dikarya</taxon>
        <taxon>Ascomycota</taxon>
        <taxon>Pezizomycotina</taxon>
        <taxon>Sordariomycetes</taxon>
        <taxon>Sordariomycetidae</taxon>
        <taxon>Sordariales</taxon>
        <taxon>Sordariales incertae sedis</taxon>
        <taxon>Madurella</taxon>
    </lineage>
</organism>
<name>A0A175VXL9_9PEZI</name>
<evidence type="ECO:0000313" key="3">
    <source>
        <dbReference type="EMBL" id="KXX76287.1"/>
    </source>
</evidence>
<dbReference type="PANTHER" id="PTHR46830:SF2">
    <property type="entry name" value="ALPHA-1,4-N-ACETYLGLUCOSAMINYLTRANSFERASE"/>
    <property type="match status" value="1"/>
</dbReference>
<dbReference type="PANTHER" id="PTHR46830">
    <property type="entry name" value="TRANSFERASE, PUTATIVE-RELATED"/>
    <property type="match status" value="1"/>
</dbReference>
<dbReference type="Pfam" id="PF04488">
    <property type="entry name" value="Gly_transf_sug"/>
    <property type="match status" value="1"/>
</dbReference>
<sequence>MRTRNSPRPRLLTIALALVALAIVGYGTYYFVKPYRYSYPTFRFNSVPDHACDGAENIESQGGEAKHVIPNFVHYVWLLKDPAQLRLSFQVWLSVYSAHIFWRPERIYLHTDATPEVIQKAKESGTPWTKRILAIPSIKINKVEAPKKTRKGVEIANMEHKSDFLRLAALRDFGGVYLDTDAIPLRDIAGLRNSGFANVIGGQTALSMRFSGYLNNGVMMAAPHSNLMTIFYEAAHEFFDGEWETASIHLLTDLGNRLASIPNEVLILQPQAFDPTSWQKEDQIRLFKEALDPIATGVGLEEQGQQQGSIGTCRDALAWLKQRENSKEADPWELDFSSTYVLHAFDNWVPSIIGKDRKIDVKYVLERKSNYARAVFPAVWQAVQEGIITRDEVS</sequence>
<accession>A0A175VXL9</accession>
<dbReference type="VEuPathDB" id="FungiDB:MMYC01_206936"/>
<reference evidence="3" key="2">
    <citation type="submission" date="2015-06" db="EMBL/GenBank/DDBJ databases">
        <authorList>
            <person name="Hoefler B.C."/>
            <person name="Straight P.D."/>
        </authorList>
    </citation>
    <scope>NUCLEOTIDE SEQUENCE [LARGE SCALE GENOMIC DNA]</scope>
    <source>
        <strain evidence="3">Mm55</strain>
    </source>
</reference>
<gene>
    <name evidence="3" type="ORF">MMYC01_206936</name>
    <name evidence="2" type="ORF">MMYC01_208287</name>
</gene>
<keyword evidence="3" id="KW-0328">Glycosyltransferase</keyword>